<evidence type="ECO:0000256" key="4">
    <source>
        <dbReference type="ARBA" id="ARBA00023186"/>
    </source>
</evidence>
<evidence type="ECO:0000313" key="7">
    <source>
        <dbReference type="EMBL" id="KAL0450840.1"/>
    </source>
</evidence>
<dbReference type="GO" id="GO:0034605">
    <property type="term" value="P:cellular response to heat"/>
    <property type="evidence" value="ECO:0007669"/>
    <property type="project" value="TreeGrafter"/>
</dbReference>
<name>A0AAW2XG83_9LAMI</name>
<dbReference type="SUPFAM" id="SSF52540">
    <property type="entry name" value="P-loop containing nucleoside triphosphate hydrolases"/>
    <property type="match status" value="2"/>
</dbReference>
<dbReference type="SMART" id="SM01086">
    <property type="entry name" value="ClpB_D2-small"/>
    <property type="match status" value="1"/>
</dbReference>
<dbReference type="InterPro" id="IPR001270">
    <property type="entry name" value="ClpA/B"/>
</dbReference>
<dbReference type="PANTHER" id="PTHR11638">
    <property type="entry name" value="ATP-DEPENDENT CLP PROTEASE"/>
    <property type="match status" value="1"/>
</dbReference>
<reference evidence="7" key="2">
    <citation type="journal article" date="2024" name="Plant">
        <title>Genomic evolution and insights into agronomic trait innovations of Sesamum species.</title>
        <authorList>
            <person name="Miao H."/>
            <person name="Wang L."/>
            <person name="Qu L."/>
            <person name="Liu H."/>
            <person name="Sun Y."/>
            <person name="Le M."/>
            <person name="Wang Q."/>
            <person name="Wei S."/>
            <person name="Zheng Y."/>
            <person name="Lin W."/>
            <person name="Duan Y."/>
            <person name="Cao H."/>
            <person name="Xiong S."/>
            <person name="Wang X."/>
            <person name="Wei L."/>
            <person name="Li C."/>
            <person name="Ma Q."/>
            <person name="Ju M."/>
            <person name="Zhao R."/>
            <person name="Li G."/>
            <person name="Mu C."/>
            <person name="Tian Q."/>
            <person name="Mei H."/>
            <person name="Zhang T."/>
            <person name="Gao T."/>
            <person name="Zhang H."/>
        </authorList>
    </citation>
    <scope>NUCLEOTIDE SEQUENCE</scope>
    <source>
        <strain evidence="7">KEN1</strain>
    </source>
</reference>
<evidence type="ECO:0000256" key="1">
    <source>
        <dbReference type="ARBA" id="ARBA00022737"/>
    </source>
</evidence>
<dbReference type="InterPro" id="IPR019489">
    <property type="entry name" value="Clp_ATPase_C"/>
</dbReference>
<dbReference type="GO" id="GO:0005524">
    <property type="term" value="F:ATP binding"/>
    <property type="evidence" value="ECO:0007669"/>
    <property type="project" value="UniProtKB-KW"/>
</dbReference>
<dbReference type="Gene3D" id="1.10.8.60">
    <property type="match status" value="2"/>
</dbReference>
<dbReference type="InterPro" id="IPR003593">
    <property type="entry name" value="AAA+_ATPase"/>
</dbReference>
<dbReference type="CDD" id="cd00009">
    <property type="entry name" value="AAA"/>
    <property type="match status" value="1"/>
</dbReference>
<organism evidence="7">
    <name type="scientific">Sesamum latifolium</name>
    <dbReference type="NCBI Taxonomy" id="2727402"/>
    <lineage>
        <taxon>Eukaryota</taxon>
        <taxon>Viridiplantae</taxon>
        <taxon>Streptophyta</taxon>
        <taxon>Embryophyta</taxon>
        <taxon>Tracheophyta</taxon>
        <taxon>Spermatophyta</taxon>
        <taxon>Magnoliopsida</taxon>
        <taxon>eudicotyledons</taxon>
        <taxon>Gunneridae</taxon>
        <taxon>Pentapetalae</taxon>
        <taxon>asterids</taxon>
        <taxon>lamiids</taxon>
        <taxon>Lamiales</taxon>
        <taxon>Pedaliaceae</taxon>
        <taxon>Sesamum</taxon>
    </lineage>
</organism>
<sequence length="599" mass="66353">MERLEQYPFKVDALLMFGNDLTAMAKMGELDPVIGREEQIDRLIVILCKRRKNNACLIGDPGIGKTALVEALASNIANASAPPKLISNKVFSIDMGRLIAGASNRGEFEQRLITLVDEVKQSKGSVILFIDELHTLIGTGGDTAQPLDAANILKPALARGHLKCIDATTLEEYKKYIEKDSALKRRFQAIDVPELSTDEAIEILKGQRKKYEIHHSVQYTDTALIAAVDLSKQYISNRYLPDKAIDLIDEAGARAQLYRNAAPAALTNLQALVTDEDIAQLVSMWTGIPVEKISDEESIRLLSLENTLKRLVIGQDEAVSAVSRAIRRARVGLRNMDKPVATFLFTRPTGVGKTQLAKSLAIEYFGSKEAMVRLDMSEYMEKHCVSRLVGAPPGYIGHDNGGQLTEAVRRRPHKVILFDEIEKANSQVLNVLLQILDDGRLTDGEGRTVDFRNTIIIMTSNIGGNIMKGNGGGDYTYSEVEKQLKQFLKPEFLNRIDEIIVFKHLEKVDAGEIVDGMVVEFNERAKKKHIGVEVRQGLKKKVVSEGYSASYGARSLRRAISRLVEDELADKILNGSVREGDRVTMDVDSCGDEVLIFSD</sequence>
<dbReference type="SMART" id="SM00382">
    <property type="entry name" value="AAA"/>
    <property type="match status" value="2"/>
</dbReference>
<keyword evidence="4" id="KW-0143">Chaperone</keyword>
<dbReference type="GO" id="GO:0005737">
    <property type="term" value="C:cytoplasm"/>
    <property type="evidence" value="ECO:0007669"/>
    <property type="project" value="TreeGrafter"/>
</dbReference>
<dbReference type="EMBL" id="JACGWN010000005">
    <property type="protein sequence ID" value="KAL0450840.1"/>
    <property type="molecule type" value="Genomic_DNA"/>
</dbReference>
<dbReference type="CDD" id="cd19499">
    <property type="entry name" value="RecA-like_ClpB_Hsp104-like"/>
    <property type="match status" value="1"/>
</dbReference>
<dbReference type="PANTHER" id="PTHR11638:SF189">
    <property type="entry name" value="CLP R DOMAIN-CONTAINING PROTEIN"/>
    <property type="match status" value="1"/>
</dbReference>
<feature type="domain" description="AAA+ ATPase" evidence="5">
    <location>
        <begin position="51"/>
        <end position="197"/>
    </location>
</feature>
<comment type="caution">
    <text evidence="7">The sequence shown here is derived from an EMBL/GenBank/DDBJ whole genome shotgun (WGS) entry which is preliminary data.</text>
</comment>
<keyword evidence="2" id="KW-0547">Nucleotide-binding</keyword>
<keyword evidence="3" id="KW-0067">ATP-binding</keyword>
<protein>
    <submittedName>
        <fullName evidence="7">Chaperone protein ClpC1, chloroplastic</fullName>
    </submittedName>
</protein>
<evidence type="ECO:0000259" key="5">
    <source>
        <dbReference type="SMART" id="SM00382"/>
    </source>
</evidence>
<dbReference type="FunFam" id="3.40.50.300:FF:000025">
    <property type="entry name" value="ATP-dependent Clp protease subunit"/>
    <property type="match status" value="1"/>
</dbReference>
<feature type="domain" description="Clp ATPase C-terminal" evidence="6">
    <location>
        <begin position="505"/>
        <end position="596"/>
    </location>
</feature>
<proteinExistence type="predicted"/>
<dbReference type="InterPro" id="IPR041546">
    <property type="entry name" value="ClpA/ClpB_AAA_lid"/>
</dbReference>
<dbReference type="PROSITE" id="PS00870">
    <property type="entry name" value="CLPAB_1"/>
    <property type="match status" value="1"/>
</dbReference>
<evidence type="ECO:0000256" key="3">
    <source>
        <dbReference type="ARBA" id="ARBA00022840"/>
    </source>
</evidence>
<dbReference type="FunFam" id="1.10.8.60:FF:000011">
    <property type="entry name" value="ATP-dependent Clp protease ATP-binding subunit"/>
    <property type="match status" value="1"/>
</dbReference>
<gene>
    <name evidence="7" type="ORF">Slati_1640400</name>
</gene>
<dbReference type="Pfam" id="PF07724">
    <property type="entry name" value="AAA_2"/>
    <property type="match status" value="1"/>
</dbReference>
<dbReference type="InterPro" id="IPR027417">
    <property type="entry name" value="P-loop_NTPase"/>
</dbReference>
<dbReference type="GO" id="GO:0016887">
    <property type="term" value="F:ATP hydrolysis activity"/>
    <property type="evidence" value="ECO:0007669"/>
    <property type="project" value="InterPro"/>
</dbReference>
<evidence type="ECO:0000256" key="2">
    <source>
        <dbReference type="ARBA" id="ARBA00022741"/>
    </source>
</evidence>
<reference evidence="7" key="1">
    <citation type="submission" date="2020-06" db="EMBL/GenBank/DDBJ databases">
        <authorList>
            <person name="Li T."/>
            <person name="Hu X."/>
            <person name="Zhang T."/>
            <person name="Song X."/>
            <person name="Zhang H."/>
            <person name="Dai N."/>
            <person name="Sheng W."/>
            <person name="Hou X."/>
            <person name="Wei L."/>
        </authorList>
    </citation>
    <scope>NUCLEOTIDE SEQUENCE</scope>
    <source>
        <strain evidence="7">KEN1</strain>
        <tissue evidence="7">Leaf</tissue>
    </source>
</reference>
<dbReference type="InterPro" id="IPR018368">
    <property type="entry name" value="ClpA/B_CS1"/>
</dbReference>
<feature type="domain" description="AAA+ ATPase" evidence="5">
    <location>
        <begin position="339"/>
        <end position="506"/>
    </location>
</feature>
<dbReference type="Gene3D" id="3.40.50.300">
    <property type="entry name" value="P-loop containing nucleotide triphosphate hydrolases"/>
    <property type="match status" value="2"/>
</dbReference>
<evidence type="ECO:0000259" key="6">
    <source>
        <dbReference type="SMART" id="SM01086"/>
    </source>
</evidence>
<accession>A0AAW2XG83</accession>
<dbReference type="Pfam" id="PF17871">
    <property type="entry name" value="AAA_lid_9"/>
    <property type="match status" value="1"/>
</dbReference>
<dbReference type="Pfam" id="PF10431">
    <property type="entry name" value="ClpB_D2-small"/>
    <property type="match status" value="1"/>
</dbReference>
<keyword evidence="1" id="KW-0677">Repeat</keyword>
<dbReference type="PRINTS" id="PR00300">
    <property type="entry name" value="CLPPROTEASEA"/>
</dbReference>
<dbReference type="AlphaFoldDB" id="A0AAW2XG83"/>
<dbReference type="InterPro" id="IPR003959">
    <property type="entry name" value="ATPase_AAA_core"/>
</dbReference>
<dbReference type="Pfam" id="PF00004">
    <property type="entry name" value="AAA"/>
    <property type="match status" value="1"/>
</dbReference>
<dbReference type="InterPro" id="IPR050130">
    <property type="entry name" value="ClpA_ClpB"/>
</dbReference>